<dbReference type="EMBL" id="JAWQEG010005687">
    <property type="protein sequence ID" value="KAK3857121.1"/>
    <property type="molecule type" value="Genomic_DNA"/>
</dbReference>
<dbReference type="AlphaFoldDB" id="A0AAE1BU56"/>
<keyword evidence="2" id="KW-1185">Reference proteome</keyword>
<dbReference type="Proteomes" id="UP001286313">
    <property type="component" value="Unassembled WGS sequence"/>
</dbReference>
<reference evidence="1" key="1">
    <citation type="submission" date="2023-10" db="EMBL/GenBank/DDBJ databases">
        <title>Genome assemblies of two species of porcelain crab, Petrolisthes cinctipes and Petrolisthes manimaculis (Anomura: Porcellanidae).</title>
        <authorList>
            <person name="Angst P."/>
        </authorList>
    </citation>
    <scope>NUCLEOTIDE SEQUENCE</scope>
    <source>
        <strain evidence="1">PB745_01</strain>
        <tissue evidence="1">Gill</tissue>
    </source>
</reference>
<comment type="caution">
    <text evidence="1">The sequence shown here is derived from an EMBL/GenBank/DDBJ whole genome shotgun (WGS) entry which is preliminary data.</text>
</comment>
<evidence type="ECO:0000313" key="1">
    <source>
        <dbReference type="EMBL" id="KAK3857121.1"/>
    </source>
</evidence>
<name>A0AAE1BU56_PETCI</name>
<gene>
    <name evidence="1" type="ORF">Pcinc_036602</name>
</gene>
<sequence>MRSLGDGWMERGEWIRSPAEVRRNKTRGVEAKECVVWRVRMSGEEDKVKVYGGMGGSGRNVNKERWRRDGRTRSVRELRMMQKVWPTLTTAPRPHSLSIHSLAHPLIHYPTPLMLLHHYTLITPHHPNHIHYSLPTYPPSGLLSTS</sequence>
<proteinExistence type="predicted"/>
<evidence type="ECO:0000313" key="2">
    <source>
        <dbReference type="Proteomes" id="UP001286313"/>
    </source>
</evidence>
<organism evidence="1 2">
    <name type="scientific">Petrolisthes cinctipes</name>
    <name type="common">Flat porcelain crab</name>
    <dbReference type="NCBI Taxonomy" id="88211"/>
    <lineage>
        <taxon>Eukaryota</taxon>
        <taxon>Metazoa</taxon>
        <taxon>Ecdysozoa</taxon>
        <taxon>Arthropoda</taxon>
        <taxon>Crustacea</taxon>
        <taxon>Multicrustacea</taxon>
        <taxon>Malacostraca</taxon>
        <taxon>Eumalacostraca</taxon>
        <taxon>Eucarida</taxon>
        <taxon>Decapoda</taxon>
        <taxon>Pleocyemata</taxon>
        <taxon>Anomura</taxon>
        <taxon>Galatheoidea</taxon>
        <taxon>Porcellanidae</taxon>
        <taxon>Petrolisthes</taxon>
    </lineage>
</organism>
<protein>
    <submittedName>
        <fullName evidence="1">Uncharacterized protein</fullName>
    </submittedName>
</protein>
<accession>A0AAE1BU56</accession>